<geneLocation type="mitochondrion" evidence="14"/>
<evidence type="ECO:0000256" key="8">
    <source>
        <dbReference type="ARBA" id="ARBA00022989"/>
    </source>
</evidence>
<keyword evidence="4 12" id="KW-0813">Transport</keyword>
<dbReference type="EMBL" id="MH836602">
    <property type="protein sequence ID" value="AYQ18973.1"/>
    <property type="molecule type" value="Genomic_DNA"/>
</dbReference>
<proteinExistence type="inferred from homology"/>
<evidence type="ECO:0000256" key="3">
    <source>
        <dbReference type="ARBA" id="ARBA00011291"/>
    </source>
</evidence>
<sequence>MPQMMPLNWIILFFYFLMIFMLFNIILYFNFKNYKNSMIKNKYTFKLNWKW</sequence>
<dbReference type="GO" id="GO:0031966">
    <property type="term" value="C:mitochondrial membrane"/>
    <property type="evidence" value="ECO:0007669"/>
    <property type="project" value="UniProtKB-SubCell"/>
</dbReference>
<reference evidence="14" key="1">
    <citation type="journal article" date="2015" name="Mol. Biol. Evol.">
        <title>Soup to Tree: The Phylogeny of Beetles Inferred by Mitochondrial Metagenomics of a Bornean Rainforest Sample.</title>
        <authorList>
            <person name="Crampton-Platt A."/>
            <person name="Timmermans M.J."/>
            <person name="Gimmel M.L."/>
            <person name="Kutty S.N."/>
            <person name="Cockerill T.D."/>
            <person name="Vun Khen C."/>
            <person name="Vogler A.P."/>
        </authorList>
    </citation>
    <scope>NUCLEOTIDE SEQUENCE</scope>
</reference>
<evidence type="ECO:0000256" key="10">
    <source>
        <dbReference type="ARBA" id="ARBA00023128"/>
    </source>
</evidence>
<evidence type="ECO:0000256" key="7">
    <source>
        <dbReference type="ARBA" id="ARBA00022781"/>
    </source>
</evidence>
<name>A0A3G3FX00_9CUCU</name>
<comment type="subunit">
    <text evidence="3">F-type ATPases have 2 components, CF(1) - the catalytic core - and CF(0) - the membrane proton channel.</text>
</comment>
<keyword evidence="11 13" id="KW-0472">Membrane</keyword>
<comment type="subcellular location">
    <subcellularLocation>
        <location evidence="1 12">Mitochondrion membrane</location>
        <topology evidence="1 12">Single-pass membrane protein</topology>
    </subcellularLocation>
</comment>
<keyword evidence="8 13" id="KW-1133">Transmembrane helix</keyword>
<organism evidence="14">
    <name type="scientific">Scymninae sp. 4 ACP-2013</name>
    <dbReference type="NCBI Taxonomy" id="1434585"/>
    <lineage>
        <taxon>Eukaryota</taxon>
        <taxon>Metazoa</taxon>
        <taxon>Ecdysozoa</taxon>
        <taxon>Arthropoda</taxon>
        <taxon>Hexapoda</taxon>
        <taxon>Insecta</taxon>
        <taxon>Pterygota</taxon>
        <taxon>Neoptera</taxon>
        <taxon>Endopterygota</taxon>
        <taxon>Coleoptera</taxon>
        <taxon>Polyphaga</taxon>
        <taxon>Cucujiformia</taxon>
        <taxon>Coccinelloidea</taxon>
        <taxon>Coccinellidae</taxon>
        <taxon>Scymninae</taxon>
    </lineage>
</organism>
<comment type="similarity">
    <text evidence="2 12">Belongs to the ATPase protein 8 family.</text>
</comment>
<dbReference type="GO" id="GO:0015078">
    <property type="term" value="F:proton transmembrane transporter activity"/>
    <property type="evidence" value="ECO:0007669"/>
    <property type="project" value="InterPro"/>
</dbReference>
<evidence type="ECO:0000256" key="4">
    <source>
        <dbReference type="ARBA" id="ARBA00022448"/>
    </source>
</evidence>
<keyword evidence="9 12" id="KW-0406">Ion transport</keyword>
<dbReference type="InterPro" id="IPR001421">
    <property type="entry name" value="ATP8_metazoa"/>
</dbReference>
<evidence type="ECO:0000256" key="12">
    <source>
        <dbReference type="RuleBase" id="RU003661"/>
    </source>
</evidence>
<dbReference type="GO" id="GO:0015986">
    <property type="term" value="P:proton motive force-driven ATP synthesis"/>
    <property type="evidence" value="ECO:0007669"/>
    <property type="project" value="InterPro"/>
</dbReference>
<protein>
    <recommendedName>
        <fullName evidence="12">ATP synthase complex subunit 8</fullName>
    </recommendedName>
</protein>
<dbReference type="AlphaFoldDB" id="A0A3G3FX00"/>
<evidence type="ECO:0000256" key="6">
    <source>
        <dbReference type="ARBA" id="ARBA00022692"/>
    </source>
</evidence>
<evidence type="ECO:0000256" key="9">
    <source>
        <dbReference type="ARBA" id="ARBA00023065"/>
    </source>
</evidence>
<keyword evidence="7 12" id="KW-0375">Hydrogen ion transport</keyword>
<evidence type="ECO:0000313" key="14">
    <source>
        <dbReference type="EMBL" id="AYQ18973.1"/>
    </source>
</evidence>
<accession>A0A3G3FX00</accession>
<keyword evidence="6 12" id="KW-0812">Transmembrane</keyword>
<reference evidence="14" key="2">
    <citation type="submission" date="2018-09" db="EMBL/GenBank/DDBJ databases">
        <authorList>
            <person name="James G."/>
        </authorList>
    </citation>
    <scope>NUCLEOTIDE SEQUENCE</scope>
</reference>
<keyword evidence="5 12" id="KW-0138">CF(0)</keyword>
<evidence type="ECO:0000256" key="13">
    <source>
        <dbReference type="SAM" id="Phobius"/>
    </source>
</evidence>
<evidence type="ECO:0000256" key="2">
    <source>
        <dbReference type="ARBA" id="ARBA00008892"/>
    </source>
</evidence>
<keyword evidence="10 12" id="KW-0496">Mitochondrion</keyword>
<evidence type="ECO:0000256" key="1">
    <source>
        <dbReference type="ARBA" id="ARBA00004304"/>
    </source>
</evidence>
<dbReference type="GO" id="GO:0045259">
    <property type="term" value="C:proton-transporting ATP synthase complex"/>
    <property type="evidence" value="ECO:0007669"/>
    <property type="project" value="UniProtKB-KW"/>
</dbReference>
<evidence type="ECO:0000256" key="11">
    <source>
        <dbReference type="ARBA" id="ARBA00023136"/>
    </source>
</evidence>
<feature type="transmembrane region" description="Helical" evidence="13">
    <location>
        <begin position="6"/>
        <end position="31"/>
    </location>
</feature>
<gene>
    <name evidence="14" type="primary">atp8</name>
</gene>
<evidence type="ECO:0000256" key="5">
    <source>
        <dbReference type="ARBA" id="ARBA00022547"/>
    </source>
</evidence>
<dbReference type="Pfam" id="PF00895">
    <property type="entry name" value="ATP-synt_8"/>
    <property type="match status" value="1"/>
</dbReference>